<dbReference type="GO" id="GO:0005525">
    <property type="term" value="F:GTP binding"/>
    <property type="evidence" value="ECO:0007669"/>
    <property type="project" value="InterPro"/>
</dbReference>
<gene>
    <name evidence="1" type="ORF">SMTD_LOCUS22685</name>
</gene>
<dbReference type="Gene3D" id="3.40.50.300">
    <property type="entry name" value="P-loop containing nucleotide triphosphate hydrolases"/>
    <property type="match status" value="1"/>
</dbReference>
<dbReference type="InterPro" id="IPR027417">
    <property type="entry name" value="P-loop_NTPase"/>
</dbReference>
<dbReference type="PANTHER" id="PTHR43721">
    <property type="entry name" value="ELONGATION FACTOR TU-RELATED"/>
    <property type="match status" value="1"/>
</dbReference>
<dbReference type="InterPro" id="IPR000795">
    <property type="entry name" value="T_Tr_GTP-bd_dom"/>
</dbReference>
<dbReference type="SUPFAM" id="SSF52540">
    <property type="entry name" value="P-loop containing nucleoside triphosphate hydrolases"/>
    <property type="match status" value="1"/>
</dbReference>
<sequence>MSSNLLTLLDLAGHSKYQRTTLAGISCNQPIMGILVISATIGLSSIGLDHIQLIRSLNLPMIIVLTKIDQLSHGIEQIKRIHLIYRQLIYQFKQIDNAWSYGVPSSPISQTNTDYSFINDWKLNSAR</sequence>
<dbReference type="STRING" id="31246.A0A183Q7V0"/>
<evidence type="ECO:0000313" key="2">
    <source>
        <dbReference type="Proteomes" id="UP000269396"/>
    </source>
</evidence>
<reference evidence="1 2" key="1">
    <citation type="submission" date="2018-11" db="EMBL/GenBank/DDBJ databases">
        <authorList>
            <consortium name="Pathogen Informatics"/>
        </authorList>
    </citation>
    <scope>NUCLEOTIDE SEQUENCE [LARGE SCALE GENOMIC DNA]</scope>
    <source>
        <strain>Denwood</strain>
        <strain evidence="2">Zambia</strain>
    </source>
</reference>
<dbReference type="AlphaFoldDB" id="A0A183Q7V0"/>
<keyword evidence="2" id="KW-1185">Reference proteome</keyword>
<dbReference type="PANTHER" id="PTHR43721:SF9">
    <property type="entry name" value="GTP-BINDING PROTEIN 1"/>
    <property type="match status" value="1"/>
</dbReference>
<dbReference type="InterPro" id="IPR050055">
    <property type="entry name" value="EF-Tu_GTPase"/>
</dbReference>
<accession>A0A183Q7V0</accession>
<dbReference type="GO" id="GO:0003746">
    <property type="term" value="F:translation elongation factor activity"/>
    <property type="evidence" value="ECO:0007669"/>
    <property type="project" value="TreeGrafter"/>
</dbReference>
<dbReference type="Pfam" id="PF00009">
    <property type="entry name" value="GTP_EFTU"/>
    <property type="match status" value="1"/>
</dbReference>
<protein>
    <submittedName>
        <fullName evidence="1">Uncharacterized protein</fullName>
    </submittedName>
</protein>
<dbReference type="GO" id="GO:0003924">
    <property type="term" value="F:GTPase activity"/>
    <property type="evidence" value="ECO:0007669"/>
    <property type="project" value="InterPro"/>
</dbReference>
<proteinExistence type="predicted"/>
<evidence type="ECO:0000313" key="1">
    <source>
        <dbReference type="EMBL" id="VDP88059.1"/>
    </source>
</evidence>
<organism evidence="1 2">
    <name type="scientific">Schistosoma mattheei</name>
    <dbReference type="NCBI Taxonomy" id="31246"/>
    <lineage>
        <taxon>Eukaryota</taxon>
        <taxon>Metazoa</taxon>
        <taxon>Spiralia</taxon>
        <taxon>Lophotrochozoa</taxon>
        <taxon>Platyhelminthes</taxon>
        <taxon>Trematoda</taxon>
        <taxon>Digenea</taxon>
        <taxon>Strigeidida</taxon>
        <taxon>Schistosomatoidea</taxon>
        <taxon>Schistosomatidae</taxon>
        <taxon>Schistosoma</taxon>
    </lineage>
</organism>
<dbReference type="EMBL" id="UZAL01053208">
    <property type="protein sequence ID" value="VDP88059.1"/>
    <property type="molecule type" value="Genomic_DNA"/>
</dbReference>
<name>A0A183Q7V0_9TREM</name>
<dbReference type="Proteomes" id="UP000269396">
    <property type="component" value="Unassembled WGS sequence"/>
</dbReference>